<comment type="caution">
    <text evidence="2">The sequence shown here is derived from an EMBL/GenBank/DDBJ whole genome shotgun (WGS) entry which is preliminary data.</text>
</comment>
<proteinExistence type="predicted"/>
<evidence type="ECO:0000256" key="1">
    <source>
        <dbReference type="SAM" id="MobiDB-lite"/>
    </source>
</evidence>
<gene>
    <name evidence="2" type="ORF">ACFOUW_18010</name>
</gene>
<dbReference type="RefSeq" id="WP_205122741.1">
    <property type="nucleotide sequence ID" value="NZ_JAFBCM010000001.1"/>
</dbReference>
<sequence length="223" mass="23071">MSPLLRPVGPLPASVYWVRRALALALVGLATWLLISVLPFGAPGSGDAAPPAPTPGADRPVTTTSPRPSASTSTKPAPQPKPTAKPKPKPKPTGTPICPDSVVSIAADAKNSKSPAGKPVLIEVELENTASVACRVTVDAKSLQVTVTSGKDQIWTTEHCVAAINPGPFTLQAGKVRTLGIVWMGERSKKGCPTGQQKSLPGFYAVDASFNGIAAKKGHFLLD</sequence>
<feature type="compositionally biased region" description="Low complexity" evidence="1">
    <location>
        <begin position="46"/>
        <end position="76"/>
    </location>
</feature>
<reference evidence="3" key="1">
    <citation type="journal article" date="2019" name="Int. J. Syst. Evol. Microbiol.">
        <title>The Global Catalogue of Microorganisms (GCM) 10K type strain sequencing project: providing services to taxonomists for standard genome sequencing and annotation.</title>
        <authorList>
            <consortium name="The Broad Institute Genomics Platform"/>
            <consortium name="The Broad Institute Genome Sequencing Center for Infectious Disease"/>
            <person name="Wu L."/>
            <person name="Ma J."/>
        </authorList>
    </citation>
    <scope>NUCLEOTIDE SEQUENCE [LARGE SCALE GENOMIC DNA]</scope>
    <source>
        <strain evidence="3">CGMCC 4.7241</strain>
    </source>
</reference>
<keyword evidence="3" id="KW-1185">Reference proteome</keyword>
<dbReference type="Proteomes" id="UP001595699">
    <property type="component" value="Unassembled WGS sequence"/>
</dbReference>
<protein>
    <submittedName>
        <fullName evidence="2">Uncharacterized protein</fullName>
    </submittedName>
</protein>
<feature type="region of interest" description="Disordered" evidence="1">
    <location>
        <begin position="46"/>
        <end position="100"/>
    </location>
</feature>
<dbReference type="EMBL" id="JBHRZH010000016">
    <property type="protein sequence ID" value="MFC3762743.1"/>
    <property type="molecule type" value="Genomic_DNA"/>
</dbReference>
<organism evidence="2 3">
    <name type="scientific">Tenggerimyces flavus</name>
    <dbReference type="NCBI Taxonomy" id="1708749"/>
    <lineage>
        <taxon>Bacteria</taxon>
        <taxon>Bacillati</taxon>
        <taxon>Actinomycetota</taxon>
        <taxon>Actinomycetes</taxon>
        <taxon>Propionibacteriales</taxon>
        <taxon>Nocardioidaceae</taxon>
        <taxon>Tenggerimyces</taxon>
    </lineage>
</organism>
<accession>A0ABV7YF74</accession>
<evidence type="ECO:0000313" key="2">
    <source>
        <dbReference type="EMBL" id="MFC3762743.1"/>
    </source>
</evidence>
<evidence type="ECO:0000313" key="3">
    <source>
        <dbReference type="Proteomes" id="UP001595699"/>
    </source>
</evidence>
<name>A0ABV7YF74_9ACTN</name>